<feature type="transmembrane region" description="Helical" evidence="8">
    <location>
        <begin position="593"/>
        <end position="612"/>
    </location>
</feature>
<comment type="subcellular location">
    <subcellularLocation>
        <location evidence="1">Cell membrane</location>
        <topology evidence="1">Multi-pass membrane protein</topology>
    </subcellularLocation>
</comment>
<comment type="similarity">
    <text evidence="2">Belongs to the MscS (TC 1.A.23) family.</text>
</comment>
<keyword evidence="4 8" id="KW-0812">Transmembrane</keyword>
<keyword evidence="9" id="KW-0732">Signal</keyword>
<dbReference type="PANTHER" id="PTHR30460">
    <property type="entry name" value="MODERATE CONDUCTANCE MECHANOSENSITIVE CHANNEL YBIO"/>
    <property type="match status" value="1"/>
</dbReference>
<feature type="domain" description="Moderate conductance mechanosensitive channel YbiO-like transmembrane helix 1" evidence="12">
    <location>
        <begin position="466"/>
        <end position="537"/>
    </location>
</feature>
<name>A0A917PV64_9PSED</name>
<evidence type="ECO:0000259" key="10">
    <source>
        <dbReference type="Pfam" id="PF00924"/>
    </source>
</evidence>
<feature type="signal peptide" evidence="9">
    <location>
        <begin position="1"/>
        <end position="22"/>
    </location>
</feature>
<evidence type="ECO:0000313" key="13">
    <source>
        <dbReference type="EMBL" id="GGJ93368.1"/>
    </source>
</evidence>
<protein>
    <recommendedName>
        <fullName evidence="15">Small-conductance mechanosensitive channel</fullName>
    </recommendedName>
</protein>
<dbReference type="SUPFAM" id="SSF82861">
    <property type="entry name" value="Mechanosensitive channel protein MscS (YggB), transmembrane region"/>
    <property type="match status" value="1"/>
</dbReference>
<keyword evidence="14" id="KW-1185">Reference proteome</keyword>
<evidence type="ECO:0000256" key="8">
    <source>
        <dbReference type="SAM" id="Phobius"/>
    </source>
</evidence>
<reference evidence="13" key="1">
    <citation type="journal article" date="2014" name="Int. J. Syst. Evol. Microbiol.">
        <title>Complete genome sequence of Corynebacterium casei LMG S-19264T (=DSM 44701T), isolated from a smear-ripened cheese.</title>
        <authorList>
            <consortium name="US DOE Joint Genome Institute (JGI-PGF)"/>
            <person name="Walter F."/>
            <person name="Albersmeier A."/>
            <person name="Kalinowski J."/>
            <person name="Ruckert C."/>
        </authorList>
    </citation>
    <scope>NUCLEOTIDE SEQUENCE</scope>
    <source>
        <strain evidence="13">JCM 30078</strain>
    </source>
</reference>
<feature type="transmembrane region" description="Helical" evidence="8">
    <location>
        <begin position="432"/>
        <end position="450"/>
    </location>
</feature>
<keyword evidence="3" id="KW-1003">Cell membrane</keyword>
<dbReference type="InterPro" id="IPR006685">
    <property type="entry name" value="MscS_channel_2nd"/>
</dbReference>
<feature type="transmembrane region" description="Helical" evidence="8">
    <location>
        <begin position="509"/>
        <end position="530"/>
    </location>
</feature>
<dbReference type="Proteomes" id="UP000635983">
    <property type="component" value="Unassembled WGS sequence"/>
</dbReference>
<keyword evidence="6 8" id="KW-0472">Membrane</keyword>
<feature type="region of interest" description="Disordered" evidence="7">
    <location>
        <begin position="190"/>
        <end position="212"/>
    </location>
</feature>
<evidence type="ECO:0000256" key="4">
    <source>
        <dbReference type="ARBA" id="ARBA00022692"/>
    </source>
</evidence>
<evidence type="ECO:0000256" key="2">
    <source>
        <dbReference type="ARBA" id="ARBA00008017"/>
    </source>
</evidence>
<evidence type="ECO:0000259" key="11">
    <source>
        <dbReference type="Pfam" id="PF21088"/>
    </source>
</evidence>
<dbReference type="InterPro" id="IPR057485">
    <property type="entry name" value="YbiO-like_TM1"/>
</dbReference>
<dbReference type="AlphaFoldDB" id="A0A917PV64"/>
<feature type="transmembrane region" description="Helical" evidence="8">
    <location>
        <begin position="462"/>
        <end position="488"/>
    </location>
</feature>
<dbReference type="InterPro" id="IPR045276">
    <property type="entry name" value="YbiO_bact"/>
</dbReference>
<accession>A0A917PV64</accession>
<feature type="transmembrane region" description="Helical" evidence="8">
    <location>
        <begin position="146"/>
        <end position="171"/>
    </location>
</feature>
<evidence type="ECO:0000256" key="3">
    <source>
        <dbReference type="ARBA" id="ARBA00022475"/>
    </source>
</evidence>
<keyword evidence="5 8" id="KW-1133">Transmembrane helix</keyword>
<dbReference type="PANTHER" id="PTHR30460:SF0">
    <property type="entry name" value="MODERATE CONDUCTANCE MECHANOSENSITIVE CHANNEL YBIO"/>
    <property type="match status" value="1"/>
</dbReference>
<dbReference type="InterPro" id="IPR011066">
    <property type="entry name" value="MscS_channel_C_sf"/>
</dbReference>
<evidence type="ECO:0000256" key="6">
    <source>
        <dbReference type="ARBA" id="ARBA00023136"/>
    </source>
</evidence>
<evidence type="ECO:0000256" key="1">
    <source>
        <dbReference type="ARBA" id="ARBA00004651"/>
    </source>
</evidence>
<dbReference type="GO" id="GO:0005886">
    <property type="term" value="C:plasma membrane"/>
    <property type="evidence" value="ECO:0007669"/>
    <property type="project" value="UniProtKB-SubCell"/>
</dbReference>
<feature type="region of interest" description="Disordered" evidence="7">
    <location>
        <begin position="235"/>
        <end position="257"/>
    </location>
</feature>
<dbReference type="EMBL" id="BMPO01000004">
    <property type="protein sequence ID" value="GGJ93368.1"/>
    <property type="molecule type" value="Genomic_DNA"/>
</dbReference>
<evidence type="ECO:0000256" key="9">
    <source>
        <dbReference type="SAM" id="SignalP"/>
    </source>
</evidence>
<feature type="domain" description="Mechanosensitive ion channel transmembrane helices 2/3" evidence="11">
    <location>
        <begin position="602"/>
        <end position="641"/>
    </location>
</feature>
<dbReference type="Pfam" id="PF25392">
    <property type="entry name" value="MS_channel_TM1"/>
    <property type="match status" value="1"/>
</dbReference>
<sequence length="822" mass="89013">MRILRYLPLLCLSFLPTFGTTAAPADPSSLSPSDAQRAIDVLQDRERRQDVMVALKALADPNAPAKAVESAEAAPPAEAAPVEAAPEEPAAIVPLEEGGLIARTIQQIGDWGDGLGRQMKQLQRAARDLPDWWRASFDNDEGRERLTLVLMGLALVFAVGLAVEWSLRWLLSFPKRRLIRHAEEADIIARQAPLEATPPEPASPQAGGTRPPVDNVALVQVQRDGKEELEAIPIAPQQAAGPAPEPVPETVPPEPHYEHETRRRVSAIHRLPYATAALLLDLLPLALFFAAAAMTLRSYADGNAVVAPVLENFVNAYVTTRVTMAIVRLLVSPRGHSLQMIPVSQRVGEILERWTRRFVATATFGMALAEAVEILGEGSENRILVLKCISLLVHVFAVILIFQLRKPVADMIRAKEDARGAWAGARNWLSKIWVVFASAAVLGAWLVWAMGVEDGFPKLLNFLAISGAILVAGHLASVVVHGALGRLFHSEPGAEEPTASLSLHHYYPVARGVTTLAIAVGTAVALFQAWGFNAIGWFAQGTIGRSLMSAATTILIAATSAVLVWQWANLVVNRRLRRWTQQGDLLRAARLRTLLPMLRTGLFIIIALTVILTALSQIGINTAPLLASASIIGVALGFGSQKLVQDFITGIFLLMENAMQVGDWVTVAGVSGTVEYLSIRTVRLRAGDGSLHIVPFSSVSTVNNTNRGIGNAAIRISVGYETDVERVIAELKAIGTGLREDPAFKDLILNDIEVWGVDSVDGSMVTLAGQMRCVDKGRWGVQREINRRILERFRELGIEIANPRASLLVPTEAIASHRESPA</sequence>
<organism evidence="13 14">
    <name type="scientific">Pseudomonas matsuisoli</name>
    <dbReference type="NCBI Taxonomy" id="1515666"/>
    <lineage>
        <taxon>Bacteria</taxon>
        <taxon>Pseudomonadati</taxon>
        <taxon>Pseudomonadota</taxon>
        <taxon>Gammaproteobacteria</taxon>
        <taxon>Pseudomonadales</taxon>
        <taxon>Pseudomonadaceae</taxon>
        <taxon>Pseudomonas</taxon>
    </lineage>
</organism>
<feature type="transmembrane region" description="Helical" evidence="8">
    <location>
        <begin position="382"/>
        <end position="404"/>
    </location>
</feature>
<dbReference type="GO" id="GO:0008381">
    <property type="term" value="F:mechanosensitive monoatomic ion channel activity"/>
    <property type="evidence" value="ECO:0007669"/>
    <property type="project" value="InterPro"/>
</dbReference>
<feature type="transmembrane region" description="Helical" evidence="8">
    <location>
        <begin position="618"/>
        <end position="638"/>
    </location>
</feature>
<dbReference type="Gene3D" id="3.30.70.100">
    <property type="match status" value="1"/>
</dbReference>
<dbReference type="InterPro" id="IPR023408">
    <property type="entry name" value="MscS_beta-dom_sf"/>
</dbReference>
<dbReference type="SUPFAM" id="SSF82689">
    <property type="entry name" value="Mechanosensitive channel protein MscS (YggB), C-terminal domain"/>
    <property type="match status" value="1"/>
</dbReference>
<dbReference type="Gene3D" id="1.10.287.1260">
    <property type="match status" value="1"/>
</dbReference>
<reference evidence="13" key="2">
    <citation type="submission" date="2020-09" db="EMBL/GenBank/DDBJ databases">
        <authorList>
            <person name="Sun Q."/>
            <person name="Ohkuma M."/>
        </authorList>
    </citation>
    <scope>NUCLEOTIDE SEQUENCE</scope>
    <source>
        <strain evidence="13">JCM 30078</strain>
    </source>
</reference>
<dbReference type="Pfam" id="PF00924">
    <property type="entry name" value="MS_channel_2nd"/>
    <property type="match status" value="1"/>
</dbReference>
<feature type="transmembrane region" description="Helical" evidence="8">
    <location>
        <begin position="271"/>
        <end position="294"/>
    </location>
</feature>
<comment type="caution">
    <text evidence="13">The sequence shown here is derived from an EMBL/GenBank/DDBJ whole genome shotgun (WGS) entry which is preliminary data.</text>
</comment>
<dbReference type="Pfam" id="PF21088">
    <property type="entry name" value="MS_channel_1st"/>
    <property type="match status" value="1"/>
</dbReference>
<dbReference type="InterPro" id="IPR011014">
    <property type="entry name" value="MscS_channel_TM-2"/>
</dbReference>
<dbReference type="RefSeq" id="WP_188983000.1">
    <property type="nucleotide sequence ID" value="NZ_BMPO01000004.1"/>
</dbReference>
<feature type="compositionally biased region" description="Pro residues" evidence="7">
    <location>
        <begin position="243"/>
        <end position="254"/>
    </location>
</feature>
<proteinExistence type="inferred from homology"/>
<gene>
    <name evidence="13" type="ORF">GCM10009304_19150</name>
</gene>
<evidence type="ECO:0000259" key="12">
    <source>
        <dbReference type="Pfam" id="PF25392"/>
    </source>
</evidence>
<feature type="domain" description="Mechanosensitive ion channel MscS" evidence="10">
    <location>
        <begin position="643"/>
        <end position="706"/>
    </location>
</feature>
<dbReference type="InterPro" id="IPR010920">
    <property type="entry name" value="LSM_dom_sf"/>
</dbReference>
<evidence type="ECO:0000256" key="7">
    <source>
        <dbReference type="SAM" id="MobiDB-lite"/>
    </source>
</evidence>
<dbReference type="Gene3D" id="2.30.30.60">
    <property type="match status" value="1"/>
</dbReference>
<evidence type="ECO:0000313" key="14">
    <source>
        <dbReference type="Proteomes" id="UP000635983"/>
    </source>
</evidence>
<dbReference type="SUPFAM" id="SSF50182">
    <property type="entry name" value="Sm-like ribonucleoproteins"/>
    <property type="match status" value="1"/>
</dbReference>
<feature type="transmembrane region" description="Helical" evidence="8">
    <location>
        <begin position="550"/>
        <end position="572"/>
    </location>
</feature>
<evidence type="ECO:0008006" key="15">
    <source>
        <dbReference type="Google" id="ProtNLM"/>
    </source>
</evidence>
<feature type="chain" id="PRO_5038137920" description="Small-conductance mechanosensitive channel" evidence="9">
    <location>
        <begin position="23"/>
        <end position="822"/>
    </location>
</feature>
<evidence type="ECO:0000256" key="5">
    <source>
        <dbReference type="ARBA" id="ARBA00022989"/>
    </source>
</evidence>
<dbReference type="InterPro" id="IPR049142">
    <property type="entry name" value="MS_channel_1st"/>
</dbReference>